<protein>
    <submittedName>
        <fullName evidence="2">Uncharacterized protein with a C-terminal OMP (Outer membrane protein) domain</fullName>
    </submittedName>
</protein>
<dbReference type="AlphaFoldDB" id="A0A376DE85"/>
<evidence type="ECO:0000259" key="1">
    <source>
        <dbReference type="PROSITE" id="PS51208"/>
    </source>
</evidence>
<dbReference type="InterPro" id="IPR005546">
    <property type="entry name" value="Autotransporte_beta"/>
</dbReference>
<dbReference type="Gene3D" id="2.40.128.130">
    <property type="entry name" value="Autotransporter beta-domain"/>
    <property type="match status" value="1"/>
</dbReference>
<feature type="domain" description="Autotransporter" evidence="1">
    <location>
        <begin position="841"/>
        <end position="1114"/>
    </location>
</feature>
<proteinExistence type="predicted"/>
<dbReference type="SMART" id="SM00869">
    <property type="entry name" value="Autotransporter"/>
    <property type="match status" value="1"/>
</dbReference>
<reference evidence="2 3" key="1">
    <citation type="submission" date="2018-06" db="EMBL/GenBank/DDBJ databases">
        <authorList>
            <consortium name="Pathogen Informatics"/>
            <person name="Doyle S."/>
        </authorList>
    </citation>
    <scope>NUCLEOTIDE SEQUENCE [LARGE SCALE GENOMIC DNA]</scope>
    <source>
        <strain evidence="2 3">NCTC12121</strain>
    </source>
</reference>
<organism evidence="2 3">
    <name type="scientific">Edwardsiella hoshinae</name>
    <dbReference type="NCBI Taxonomy" id="93378"/>
    <lineage>
        <taxon>Bacteria</taxon>
        <taxon>Pseudomonadati</taxon>
        <taxon>Pseudomonadota</taxon>
        <taxon>Gammaproteobacteria</taxon>
        <taxon>Enterobacterales</taxon>
        <taxon>Hafniaceae</taxon>
        <taxon>Edwardsiella</taxon>
    </lineage>
</organism>
<accession>A0A376DE85</accession>
<dbReference type="InterPro" id="IPR036709">
    <property type="entry name" value="Autotransporte_beta_dom_sf"/>
</dbReference>
<dbReference type="SUPFAM" id="SSF103515">
    <property type="entry name" value="Autotransporter"/>
    <property type="match status" value="1"/>
</dbReference>
<name>A0A376DE85_9GAMM</name>
<dbReference type="Pfam" id="PF03797">
    <property type="entry name" value="Autotransporter"/>
    <property type="match status" value="1"/>
</dbReference>
<dbReference type="Proteomes" id="UP000255248">
    <property type="component" value="Unassembled WGS sequence"/>
</dbReference>
<dbReference type="EMBL" id="UFXZ01000001">
    <property type="protein sequence ID" value="STC87901.1"/>
    <property type="molecule type" value="Genomic_DNA"/>
</dbReference>
<evidence type="ECO:0000313" key="2">
    <source>
        <dbReference type="EMBL" id="STC87901.1"/>
    </source>
</evidence>
<dbReference type="RefSeq" id="WP_024522087.1">
    <property type="nucleotide sequence ID" value="NZ_CP065626.1"/>
</dbReference>
<dbReference type="PROSITE" id="PS51208">
    <property type="entry name" value="AUTOTRANSPORTER"/>
    <property type="match status" value="1"/>
</dbReference>
<evidence type="ECO:0000313" key="3">
    <source>
        <dbReference type="Proteomes" id="UP000255248"/>
    </source>
</evidence>
<sequence length="1114" mass="117363">MMNTPARIGIGVLPLPVAVKRHCARSTLAVAVTLALGSWPLGRVNAMLYLISAPDISCSSAQACVTNDNAVNYTTADSSRIMGIQKDIVSGNYVSYRHILTGLGLENAASGESFYLWNKADGEISLTTDGGASSPRIRAYGMYVDTGMGASNNVVMQNDGVIQVYDSAARQVALGEHDAGMSLITSDGGGHQIWMNNTGQIDVRIDNTRAKEIAAIGMQIQATSVGNAAGNDSSTLYNAGTLVVDHAGGGVAWGIRQFSLGEPLDGRVINTGTMVVRASAAGGSALTFPWGSNAAIGIRSDTATSALSHLRSYNYGSIFVAATADGGIAHGMHSSVDPTQGSVVQFELQNHGLLDVRSLGNQGYAAGMTVGTVYGGDLPVEAQVQNGASGHMTVNAGSNGTAYGIYALLDTTRNGVASTLNVSNLGIIDVSGSVAHQLYLARQGVGSLGTAYVTAWNLALNAAASQEQRVFAVTTGTTLNLGEAAGKGAHFILRAADNGDTEHSELAVSELIAVQGGHVSGSVGRVTSGGNYTGQYAANYQATLEGYASYANQHLYLDRAWQYNPLGESKEAVRCATIRCALYSSTQGVSLLNQGTLDLVGEDSALAALYANLRVQNGVDNQAVTLRNTGQIALHNRADSGAAYGLYVRLQDAAQQAVIHNSGVIDVSGATAHALYVSGEQGRGGRVSDASGGTAHLATWDITLQDRVSGRHSLFAVADGATLNFGDGEGQGSLLILRPGDSALGYADNKRFRVSDMVYNYGNGAQVTGRIGRVTTPLPMLVANTGYLDPAGSTLWDNQWVSLDVEAERGDGPTLSAGSVDSMQNQVERIGQLIVDGSSPLGQGHDEVQMKIYYGHLQRRGVGAADTDSVGTVAYTDYALSPRATLGWHGGIESAWLKAKSHTLKTQSVSAIFGSQGRYQLSDGAYLRGQVSAIVSRDHHRFSAFDGSRAAASLTTSGMYGAFYMGYDYPLDRANIITPEVGVSTLWSHMPALSVHYDRSPELDHRYQSQHYQAWYASASVRWRGQAELKGITYHPTLLAGVKQALGDVDINTVMTFNEQRFAAKVTRDPLRAVIDSGISSAVNAHFALGINYRGEYGAHTTDHIGYLNGTLRF</sequence>
<gene>
    <name evidence="2" type="ORF">NCTC12121_01607</name>
</gene>
<dbReference type="OrthoDB" id="7873724at2"/>